<accession>A0ABW7VFB1</accession>
<keyword evidence="5" id="KW-1185">Reference proteome</keyword>
<evidence type="ECO:0000313" key="4">
    <source>
        <dbReference type="EMBL" id="MFI2159381.1"/>
    </source>
</evidence>
<dbReference type="EMBL" id="JBIRWM010000014">
    <property type="protein sequence ID" value="MFI2159381.1"/>
    <property type="molecule type" value="Genomic_DNA"/>
</dbReference>
<dbReference type="InterPro" id="IPR044929">
    <property type="entry name" value="DNA/RNA_non-sp_Endonuclease_sf"/>
</dbReference>
<dbReference type="Pfam" id="PF13930">
    <property type="entry name" value="Endonuclea_NS_2"/>
    <property type="match status" value="1"/>
</dbReference>
<keyword evidence="2" id="KW-1133">Transmembrane helix</keyword>
<feature type="region of interest" description="Disordered" evidence="1">
    <location>
        <begin position="439"/>
        <end position="458"/>
    </location>
</feature>
<keyword evidence="4" id="KW-0378">Hydrolase</keyword>
<reference evidence="4 5" key="1">
    <citation type="submission" date="2024-10" db="EMBL/GenBank/DDBJ databases">
        <title>The Natural Products Discovery Center: Release of the First 8490 Sequenced Strains for Exploring Actinobacteria Biosynthetic Diversity.</title>
        <authorList>
            <person name="Kalkreuter E."/>
            <person name="Kautsar S.A."/>
            <person name="Yang D."/>
            <person name="Bader C.D."/>
            <person name="Teijaro C.N."/>
            <person name="Fluegel L."/>
            <person name="Davis C.M."/>
            <person name="Simpson J.R."/>
            <person name="Lauterbach L."/>
            <person name="Steele A.D."/>
            <person name="Gui C."/>
            <person name="Meng S."/>
            <person name="Li G."/>
            <person name="Viehrig K."/>
            <person name="Ye F."/>
            <person name="Su P."/>
            <person name="Kiefer A.F."/>
            <person name="Nichols A."/>
            <person name="Cepeda A.J."/>
            <person name="Yan W."/>
            <person name="Fan B."/>
            <person name="Jiang Y."/>
            <person name="Adhikari A."/>
            <person name="Zheng C.-J."/>
            <person name="Schuster L."/>
            <person name="Cowan T.M."/>
            <person name="Smanski M.J."/>
            <person name="Chevrette M.G."/>
            <person name="De Carvalho L.P.S."/>
            <person name="Shen B."/>
        </authorList>
    </citation>
    <scope>NUCLEOTIDE SEQUENCE [LARGE SCALE GENOMIC DNA]</scope>
    <source>
        <strain evidence="4 5">NPDC020295</strain>
    </source>
</reference>
<evidence type="ECO:0000313" key="5">
    <source>
        <dbReference type="Proteomes" id="UP001611397"/>
    </source>
</evidence>
<dbReference type="Gene3D" id="3.40.570.10">
    <property type="entry name" value="Extracellular Endonuclease, subunit A"/>
    <property type="match status" value="1"/>
</dbReference>
<feature type="domain" description="Type VII secretion system protein EssD-like" evidence="3">
    <location>
        <begin position="513"/>
        <end position="595"/>
    </location>
</feature>
<evidence type="ECO:0000256" key="1">
    <source>
        <dbReference type="SAM" id="MobiDB-lite"/>
    </source>
</evidence>
<organism evidence="4 5">
    <name type="scientific">Streptomyces olivaceoviridis</name>
    <name type="common">Streptomyces corchorusii</name>
    <dbReference type="NCBI Taxonomy" id="1921"/>
    <lineage>
        <taxon>Bacteria</taxon>
        <taxon>Bacillati</taxon>
        <taxon>Actinomycetota</taxon>
        <taxon>Actinomycetes</taxon>
        <taxon>Kitasatosporales</taxon>
        <taxon>Streptomycetaceae</taxon>
        <taxon>Streptomyces</taxon>
    </lineage>
</organism>
<protein>
    <submittedName>
        <fullName evidence="4">DNA/RNA non-specific endonuclease</fullName>
    </submittedName>
</protein>
<evidence type="ECO:0000259" key="3">
    <source>
        <dbReference type="Pfam" id="PF13930"/>
    </source>
</evidence>
<feature type="region of interest" description="Disordered" evidence="1">
    <location>
        <begin position="213"/>
        <end position="233"/>
    </location>
</feature>
<dbReference type="GO" id="GO:0004519">
    <property type="term" value="F:endonuclease activity"/>
    <property type="evidence" value="ECO:0007669"/>
    <property type="project" value="UniProtKB-KW"/>
</dbReference>
<dbReference type="InterPro" id="IPR044927">
    <property type="entry name" value="Endonuclea_NS_2"/>
</dbReference>
<keyword evidence="4" id="KW-0540">Nuclease</keyword>
<sequence length="630" mass="65023">MHGTGTPAATVFPHRTGRWVVLLAFGVVAAVVAALLTWRGSGTPPTDDRRAPFAAALVNLALQQGVRYRTATDGAGWTEARVTTTGEALGEAPYAGTRVQTLTVGGTTYVKMPDPLPAGPGGSQGRSDLAGKWVAGATKADAASGAAPSAGMSPAALANALLKAVNSASTTVPDSEATPVDVAGVPALRAGTAQGDLYVSKARPHRFLRFVPRSSARSGQGGTRATAQQAAAREPAAASRLAAWASAPSPGAFTVSALSAPESRALMGEIRARAAQLSGALDAGVTARVEEKPEVSCSATGCEVGSHITGVVPSREARRRITSGRVTVELTATVTIEGRTAGTCTATEELPLDSPGDITCNAADAGPVFAEWEAEKKREAEAESRAQGGTPVPFDIHYTADTYVRVLAQVDVAAVQQTLEQEEELARDAPAPADVVERAAPARDDDEAGDCTRTRPDEAVDNGAGWILNTLGTNHRSETGQACLKNPPNNSSGETKADPVGYREARAKVRGLGREPEEDLARCHIIAARFGGSNKLAANLSPCGQLVTNNGPLGMSAFENEVAKALALQPSGSVRYLVEPFFASARSRIPKGFVMIAIGYTPAGLPNDVISRSVLNVVESADGDLTNLGD</sequence>
<dbReference type="Proteomes" id="UP001611397">
    <property type="component" value="Unassembled WGS sequence"/>
</dbReference>
<evidence type="ECO:0000256" key="2">
    <source>
        <dbReference type="SAM" id="Phobius"/>
    </source>
</evidence>
<keyword evidence="2" id="KW-0812">Transmembrane</keyword>
<feature type="compositionally biased region" description="Low complexity" evidence="1">
    <location>
        <begin position="223"/>
        <end position="233"/>
    </location>
</feature>
<keyword evidence="2" id="KW-0472">Membrane</keyword>
<gene>
    <name evidence="4" type="ORF">ACH49L_27460</name>
</gene>
<feature type="region of interest" description="Disordered" evidence="1">
    <location>
        <begin position="480"/>
        <end position="501"/>
    </location>
</feature>
<comment type="caution">
    <text evidence="4">The sequence shown here is derived from an EMBL/GenBank/DDBJ whole genome shotgun (WGS) entry which is preliminary data.</text>
</comment>
<proteinExistence type="predicted"/>
<feature type="transmembrane region" description="Helical" evidence="2">
    <location>
        <begin position="19"/>
        <end position="38"/>
    </location>
</feature>
<dbReference type="RefSeq" id="WP_244218439.1">
    <property type="nucleotide sequence ID" value="NZ_JBIRUT010000017.1"/>
</dbReference>
<name>A0ABW7VFB1_STROI</name>
<keyword evidence="4" id="KW-0255">Endonuclease</keyword>